<dbReference type="EMBL" id="GG663740">
    <property type="protein sequence ID" value="EEH56246.1"/>
    <property type="molecule type" value="Genomic_DNA"/>
</dbReference>
<feature type="transmembrane region" description="Helical" evidence="2">
    <location>
        <begin position="64"/>
        <end position="91"/>
    </location>
</feature>
<dbReference type="OrthoDB" id="10601181at2759"/>
<keyword evidence="4" id="KW-1185">Reference proteome</keyword>
<keyword evidence="2" id="KW-1133">Transmembrane helix</keyword>
<evidence type="ECO:0000256" key="2">
    <source>
        <dbReference type="SAM" id="Phobius"/>
    </source>
</evidence>
<name>C1MU09_MICPC</name>
<gene>
    <name evidence="3" type="ORF">MICPUCDRAFT_58627</name>
</gene>
<sequence>MLRRACREAARRTRWLSTSAAKDAPPATPYKPPRKDDGARQAEAMTPEQIEELSVFNAAGGLTAAIAGGLVVFVIGAGATLSVASGAASLLGHTMKSKNVPSSGPTREELEAQLSTLRRRPAGYLPWTNAHAEKASVKRKLREFS</sequence>
<feature type="region of interest" description="Disordered" evidence="1">
    <location>
        <begin position="13"/>
        <end position="46"/>
    </location>
</feature>
<accession>C1MU09</accession>
<reference evidence="3 4" key="1">
    <citation type="journal article" date="2009" name="Science">
        <title>Green evolution and dynamic adaptations revealed by genomes of the marine picoeukaryotes Micromonas.</title>
        <authorList>
            <person name="Worden A.Z."/>
            <person name="Lee J.H."/>
            <person name="Mock T."/>
            <person name="Rouze P."/>
            <person name="Simmons M.P."/>
            <person name="Aerts A.L."/>
            <person name="Allen A.E."/>
            <person name="Cuvelier M.L."/>
            <person name="Derelle E."/>
            <person name="Everett M.V."/>
            <person name="Foulon E."/>
            <person name="Grimwood J."/>
            <person name="Gundlach H."/>
            <person name="Henrissat B."/>
            <person name="Napoli C."/>
            <person name="McDonald S.M."/>
            <person name="Parker M.S."/>
            <person name="Rombauts S."/>
            <person name="Salamov A."/>
            <person name="Von Dassow P."/>
            <person name="Badger J.H."/>
            <person name="Coutinho P.M."/>
            <person name="Demir E."/>
            <person name="Dubchak I."/>
            <person name="Gentemann C."/>
            <person name="Eikrem W."/>
            <person name="Gready J.E."/>
            <person name="John U."/>
            <person name="Lanier W."/>
            <person name="Lindquist E.A."/>
            <person name="Lucas S."/>
            <person name="Mayer K.F."/>
            <person name="Moreau H."/>
            <person name="Not F."/>
            <person name="Otillar R."/>
            <person name="Panaud O."/>
            <person name="Pangilinan J."/>
            <person name="Paulsen I."/>
            <person name="Piegu B."/>
            <person name="Poliakov A."/>
            <person name="Robbens S."/>
            <person name="Schmutz J."/>
            <person name="Toulza E."/>
            <person name="Wyss T."/>
            <person name="Zelensky A."/>
            <person name="Zhou K."/>
            <person name="Armbrust E.V."/>
            <person name="Bhattacharya D."/>
            <person name="Goodenough U.W."/>
            <person name="Van de Peer Y."/>
            <person name="Grigoriev I.V."/>
        </authorList>
    </citation>
    <scope>NUCLEOTIDE SEQUENCE [LARGE SCALE GENOMIC DNA]</scope>
    <source>
        <strain evidence="3 4">CCMP1545</strain>
    </source>
</reference>
<evidence type="ECO:0000313" key="4">
    <source>
        <dbReference type="Proteomes" id="UP000001876"/>
    </source>
</evidence>
<keyword evidence="2" id="KW-0472">Membrane</keyword>
<dbReference type="RefSeq" id="XP_003059114.1">
    <property type="nucleotide sequence ID" value="XM_003059068.1"/>
</dbReference>
<organism evidence="4">
    <name type="scientific">Micromonas pusilla (strain CCMP1545)</name>
    <name type="common">Picoplanktonic green alga</name>
    <dbReference type="NCBI Taxonomy" id="564608"/>
    <lineage>
        <taxon>Eukaryota</taxon>
        <taxon>Viridiplantae</taxon>
        <taxon>Chlorophyta</taxon>
        <taxon>Mamiellophyceae</taxon>
        <taxon>Mamiellales</taxon>
        <taxon>Mamiellaceae</taxon>
        <taxon>Micromonas</taxon>
    </lineage>
</organism>
<protein>
    <submittedName>
        <fullName evidence="3">Predicted protein</fullName>
    </submittedName>
</protein>
<dbReference type="GeneID" id="9684854"/>
<keyword evidence="2" id="KW-0812">Transmembrane</keyword>
<dbReference type="AlphaFoldDB" id="C1MU09"/>
<dbReference type="Proteomes" id="UP000001876">
    <property type="component" value="Unassembled WGS sequence"/>
</dbReference>
<evidence type="ECO:0000313" key="3">
    <source>
        <dbReference type="EMBL" id="EEH56246.1"/>
    </source>
</evidence>
<proteinExistence type="predicted"/>
<dbReference type="KEGG" id="mpp:MICPUCDRAFT_58627"/>
<evidence type="ECO:0000256" key="1">
    <source>
        <dbReference type="SAM" id="MobiDB-lite"/>
    </source>
</evidence>